<dbReference type="Gene3D" id="1.20.120.520">
    <property type="entry name" value="nmb1532 protein domain like"/>
    <property type="match status" value="1"/>
</dbReference>
<evidence type="ECO:0000259" key="1">
    <source>
        <dbReference type="Pfam" id="PF01814"/>
    </source>
</evidence>
<reference evidence="2 3" key="1">
    <citation type="journal article" date="2016" name="Nat. Commun.">
        <title>Thousands of microbial genomes shed light on interconnected biogeochemical processes in an aquifer system.</title>
        <authorList>
            <person name="Anantharaman K."/>
            <person name="Brown C.T."/>
            <person name="Hug L.A."/>
            <person name="Sharon I."/>
            <person name="Castelle C.J."/>
            <person name="Probst A.J."/>
            <person name="Thomas B.C."/>
            <person name="Singh A."/>
            <person name="Wilkins M.J."/>
            <person name="Karaoz U."/>
            <person name="Brodie E.L."/>
            <person name="Williams K.H."/>
            <person name="Hubbard S.S."/>
            <person name="Banfield J.F."/>
        </authorList>
    </citation>
    <scope>NUCLEOTIDE SEQUENCE [LARGE SCALE GENOMIC DNA]</scope>
</reference>
<comment type="caution">
    <text evidence="2">The sequence shown here is derived from an EMBL/GenBank/DDBJ whole genome shotgun (WGS) entry which is preliminary data.</text>
</comment>
<dbReference type="InterPro" id="IPR012312">
    <property type="entry name" value="Hemerythrin-like"/>
</dbReference>
<dbReference type="GO" id="GO:0005886">
    <property type="term" value="C:plasma membrane"/>
    <property type="evidence" value="ECO:0007669"/>
    <property type="project" value="TreeGrafter"/>
</dbReference>
<dbReference type="EMBL" id="MFSP01000030">
    <property type="protein sequence ID" value="OGI69020.1"/>
    <property type="molecule type" value="Genomic_DNA"/>
</dbReference>
<sequence length="150" mass="16752">MKSLNELLTHDHRHCDQLLAAAEAAAGDGNFTPALVEFGRLRDALDRHMSAEENILFPAFEEKSGNTSGPTQVMREEHKMMRDLFNEMNTALEQRRAQDYLGFSETLLILLQQHNVKEENVLYPMAEQVLGSAQEAVFTALQAAGIGEHA</sequence>
<dbReference type="AlphaFoldDB" id="A0A1F6VHC0"/>
<dbReference type="Pfam" id="PF01814">
    <property type="entry name" value="Hemerythrin"/>
    <property type="match status" value="1"/>
</dbReference>
<proteinExistence type="predicted"/>
<accession>A0A1F6VHC0</accession>
<dbReference type="PANTHER" id="PTHR39966:SF3">
    <property type="entry name" value="DUF438 DOMAIN-CONTAINING PROTEIN"/>
    <property type="match status" value="1"/>
</dbReference>
<dbReference type="PANTHER" id="PTHR39966">
    <property type="entry name" value="BLL2471 PROTEIN-RELATED"/>
    <property type="match status" value="1"/>
</dbReference>
<name>A0A1F6VHC0_9PROT</name>
<dbReference type="Proteomes" id="UP000179076">
    <property type="component" value="Unassembled WGS sequence"/>
</dbReference>
<feature type="domain" description="Hemerythrin-like" evidence="1">
    <location>
        <begin position="5"/>
        <end position="126"/>
    </location>
</feature>
<gene>
    <name evidence="2" type="ORF">A2W18_13795</name>
</gene>
<evidence type="ECO:0000313" key="2">
    <source>
        <dbReference type="EMBL" id="OGI69020.1"/>
    </source>
</evidence>
<organism evidence="2 3">
    <name type="scientific">Candidatus Muproteobacteria bacterium RBG_16_60_9</name>
    <dbReference type="NCBI Taxonomy" id="1817755"/>
    <lineage>
        <taxon>Bacteria</taxon>
        <taxon>Pseudomonadati</taxon>
        <taxon>Pseudomonadota</taxon>
        <taxon>Candidatus Muproteobacteria</taxon>
    </lineage>
</organism>
<evidence type="ECO:0000313" key="3">
    <source>
        <dbReference type="Proteomes" id="UP000179076"/>
    </source>
</evidence>
<protein>
    <recommendedName>
        <fullName evidence="1">Hemerythrin-like domain-containing protein</fullName>
    </recommendedName>
</protein>